<keyword evidence="1" id="KW-0378">Hydrolase</keyword>
<feature type="domain" description="BD-FAE-like" evidence="2">
    <location>
        <begin position="50"/>
        <end position="173"/>
    </location>
</feature>
<name>A0A2D0N8Q2_FLAN2</name>
<dbReference type="AlphaFoldDB" id="A0A2D0N8Q2"/>
<dbReference type="InterPro" id="IPR029058">
    <property type="entry name" value="AB_hydrolase_fold"/>
</dbReference>
<dbReference type="Gene3D" id="3.40.50.1820">
    <property type="entry name" value="alpha/beta hydrolase"/>
    <property type="match status" value="1"/>
</dbReference>
<dbReference type="OrthoDB" id="9777975at2"/>
<dbReference type="EMBL" id="PDUD01000027">
    <property type="protein sequence ID" value="PHN04153.1"/>
    <property type="molecule type" value="Genomic_DNA"/>
</dbReference>
<dbReference type="InterPro" id="IPR050300">
    <property type="entry name" value="GDXG_lipolytic_enzyme"/>
</dbReference>
<dbReference type="GO" id="GO:0016787">
    <property type="term" value="F:hydrolase activity"/>
    <property type="evidence" value="ECO:0007669"/>
    <property type="project" value="UniProtKB-KW"/>
</dbReference>
<evidence type="ECO:0000313" key="4">
    <source>
        <dbReference type="Proteomes" id="UP000223913"/>
    </source>
</evidence>
<dbReference type="PANTHER" id="PTHR48081">
    <property type="entry name" value="AB HYDROLASE SUPERFAMILY PROTEIN C4A8.06C"/>
    <property type="match status" value="1"/>
</dbReference>
<organism evidence="3 4">
    <name type="scientific">Flavilitoribacter nigricans (strain ATCC 23147 / DSM 23189 / NBRC 102662 / NCIMB 1420 / SS-2)</name>
    <name type="common">Lewinella nigricans</name>
    <dbReference type="NCBI Taxonomy" id="1122177"/>
    <lineage>
        <taxon>Bacteria</taxon>
        <taxon>Pseudomonadati</taxon>
        <taxon>Bacteroidota</taxon>
        <taxon>Saprospiria</taxon>
        <taxon>Saprospirales</taxon>
        <taxon>Lewinellaceae</taxon>
        <taxon>Flavilitoribacter</taxon>
    </lineage>
</organism>
<dbReference type="InterPro" id="IPR049492">
    <property type="entry name" value="BD-FAE-like_dom"/>
</dbReference>
<evidence type="ECO:0000259" key="2">
    <source>
        <dbReference type="Pfam" id="PF20434"/>
    </source>
</evidence>
<dbReference type="RefSeq" id="WP_099152539.1">
    <property type="nucleotide sequence ID" value="NZ_PDUD01000027.1"/>
</dbReference>
<evidence type="ECO:0000313" key="3">
    <source>
        <dbReference type="EMBL" id="PHN04153.1"/>
    </source>
</evidence>
<dbReference type="Pfam" id="PF20434">
    <property type="entry name" value="BD-FAE"/>
    <property type="match status" value="1"/>
</dbReference>
<proteinExistence type="predicted"/>
<protein>
    <submittedName>
        <fullName evidence="3">Carboxylesterase</fullName>
    </submittedName>
</protein>
<keyword evidence="4" id="KW-1185">Reference proteome</keyword>
<sequence length="322" mass="35465">MYKQTLLVALTILCCGLVRMEAQRYASDVFVSVDKQTYTYATVDGEALYLDLYRPLGDTERNKPVILYVHGGGFSGGSRDGAGLVTFAEDFAKKGYAVASISYRLRMKGKGFGCDITAQEKIRTFQEAALDIRQATKFLLDRRQEFGVNPDQIVLAGSSAGAEAVLHAAYWKTSDLPANAVALPAGFRYGGVISMAGALVDPQLITESSAIPTQLFHGTCDNLVPYATAPHHYCQAGDAGYLILHGSRSIADRLQEIGKPFYIFTSCNGKHEWAGKPLADYRHIMLDFMYNDILRKSYRQISEVVSQEGGCDYHENGFPYCK</sequence>
<evidence type="ECO:0000256" key="1">
    <source>
        <dbReference type="ARBA" id="ARBA00022801"/>
    </source>
</evidence>
<comment type="caution">
    <text evidence="3">The sequence shown here is derived from an EMBL/GenBank/DDBJ whole genome shotgun (WGS) entry which is preliminary data.</text>
</comment>
<dbReference type="SUPFAM" id="SSF53474">
    <property type="entry name" value="alpha/beta-Hydrolases"/>
    <property type="match status" value="1"/>
</dbReference>
<gene>
    <name evidence="3" type="ORF">CRP01_23440</name>
</gene>
<reference evidence="3 4" key="1">
    <citation type="submission" date="2017-10" db="EMBL/GenBank/DDBJ databases">
        <title>The draft genome sequence of Lewinella nigricans NBRC 102662.</title>
        <authorList>
            <person name="Wang K."/>
        </authorList>
    </citation>
    <scope>NUCLEOTIDE SEQUENCE [LARGE SCALE GENOMIC DNA]</scope>
    <source>
        <strain evidence="3 4">NBRC 102662</strain>
    </source>
</reference>
<accession>A0A2D0N8Q2</accession>
<dbReference type="Proteomes" id="UP000223913">
    <property type="component" value="Unassembled WGS sequence"/>
</dbReference>